<keyword evidence="2 4" id="KW-0808">Transferase</keyword>
<dbReference type="PANTHER" id="PTHR10584:SF166">
    <property type="entry name" value="RIBOKINASE"/>
    <property type="match status" value="1"/>
</dbReference>
<dbReference type="InterPro" id="IPR029056">
    <property type="entry name" value="Ribokinase-like"/>
</dbReference>
<evidence type="ECO:0000313" key="7">
    <source>
        <dbReference type="Proteomes" id="UP001327027"/>
    </source>
</evidence>
<evidence type="ECO:0000313" key="6">
    <source>
        <dbReference type="EMBL" id="MEB3345472.1"/>
    </source>
</evidence>
<sequence length="296" mass="33518">MKKVFNIGGVSFNSVIHLDEFPNPIPTTIHHCKFKETVGNTGAGKAVTLAKLGFDVTFHSLIGDDIYAEKIKLYLDQPNLKFIHDIDLNGTERHLNLMNKKGERISIFMNPMTDEPNIEYNKFDEVIKKSDFVVVNVSNYCRNVLPVCKSHHITIWTDLHDYDGHSEYHQDFIAASDYIFLSSDNLKDYKIFMKKMIDRGKKLVVCTHGRKGATLLSQNGWIEVSAIKNYKVKDTNGAGDAFFSGFLYGFAKGCSLEKCMQYGTISGGLCIQSDFIASESLSSEILEQEYLKFYTK</sequence>
<dbReference type="GO" id="GO:0016301">
    <property type="term" value="F:kinase activity"/>
    <property type="evidence" value="ECO:0007669"/>
    <property type="project" value="UniProtKB-KW"/>
</dbReference>
<keyword evidence="3 4" id="KW-0418">Kinase</keyword>
<evidence type="ECO:0000259" key="5">
    <source>
        <dbReference type="Pfam" id="PF00294"/>
    </source>
</evidence>
<dbReference type="SUPFAM" id="SSF53613">
    <property type="entry name" value="Ribokinase-like"/>
    <property type="match status" value="1"/>
</dbReference>
<gene>
    <name evidence="6" type="ORF">U6A24_08385</name>
</gene>
<dbReference type="PRINTS" id="PR00990">
    <property type="entry name" value="RIBOKINASE"/>
</dbReference>
<comment type="similarity">
    <text evidence="1 4">Belongs to the carbohydrate kinase PfkB family.</text>
</comment>
<feature type="domain" description="Carbohydrate kinase PfkB" evidence="5">
    <location>
        <begin position="30"/>
        <end position="273"/>
    </location>
</feature>
<evidence type="ECO:0000256" key="4">
    <source>
        <dbReference type="RuleBase" id="RU003704"/>
    </source>
</evidence>
<evidence type="ECO:0000256" key="3">
    <source>
        <dbReference type="ARBA" id="ARBA00022777"/>
    </source>
</evidence>
<reference evidence="6 7" key="1">
    <citation type="journal article" date="2013" name="Int. J. Syst. Evol. Microbiol.">
        <title>Aquimarina gracilis sp. nov., isolated from the gut microflora of a mussel, Mytilus coruscus, and emended description of Aquimarina spongiae.</title>
        <authorList>
            <person name="Park S.C."/>
            <person name="Choe H.N."/>
            <person name="Baik K.S."/>
            <person name="Seong C.N."/>
        </authorList>
    </citation>
    <scope>NUCLEOTIDE SEQUENCE [LARGE SCALE GENOMIC DNA]</scope>
    <source>
        <strain evidence="6 7">PSC32</strain>
    </source>
</reference>
<dbReference type="PROSITE" id="PS00584">
    <property type="entry name" value="PFKB_KINASES_2"/>
    <property type="match status" value="1"/>
</dbReference>
<protein>
    <submittedName>
        <fullName evidence="6">PfkB family carbohydrate kinase</fullName>
    </submittedName>
</protein>
<evidence type="ECO:0000256" key="2">
    <source>
        <dbReference type="ARBA" id="ARBA00022679"/>
    </source>
</evidence>
<dbReference type="PANTHER" id="PTHR10584">
    <property type="entry name" value="SUGAR KINASE"/>
    <property type="match status" value="1"/>
</dbReference>
<name>A0ABU5ZVB3_9FLAO</name>
<dbReference type="EMBL" id="JAYKLX010000003">
    <property type="protein sequence ID" value="MEB3345472.1"/>
    <property type="molecule type" value="Genomic_DNA"/>
</dbReference>
<dbReference type="RefSeq" id="WP_324179497.1">
    <property type="nucleotide sequence ID" value="NZ_BAABAW010000007.1"/>
</dbReference>
<dbReference type="Pfam" id="PF00294">
    <property type="entry name" value="PfkB"/>
    <property type="match status" value="1"/>
</dbReference>
<dbReference type="Gene3D" id="3.40.1190.20">
    <property type="match status" value="1"/>
</dbReference>
<keyword evidence="7" id="KW-1185">Reference proteome</keyword>
<accession>A0ABU5ZVB3</accession>
<organism evidence="6 7">
    <name type="scientific">Aquimarina gracilis</name>
    <dbReference type="NCBI Taxonomy" id="874422"/>
    <lineage>
        <taxon>Bacteria</taxon>
        <taxon>Pseudomonadati</taxon>
        <taxon>Bacteroidota</taxon>
        <taxon>Flavobacteriia</taxon>
        <taxon>Flavobacteriales</taxon>
        <taxon>Flavobacteriaceae</taxon>
        <taxon>Aquimarina</taxon>
    </lineage>
</organism>
<dbReference type="InterPro" id="IPR011611">
    <property type="entry name" value="PfkB_dom"/>
</dbReference>
<dbReference type="Proteomes" id="UP001327027">
    <property type="component" value="Unassembled WGS sequence"/>
</dbReference>
<proteinExistence type="inferred from homology"/>
<comment type="caution">
    <text evidence="6">The sequence shown here is derived from an EMBL/GenBank/DDBJ whole genome shotgun (WGS) entry which is preliminary data.</text>
</comment>
<evidence type="ECO:0000256" key="1">
    <source>
        <dbReference type="ARBA" id="ARBA00010688"/>
    </source>
</evidence>
<dbReference type="InterPro" id="IPR002173">
    <property type="entry name" value="Carboh/pur_kinase_PfkB_CS"/>
</dbReference>
<dbReference type="InterPro" id="IPR002139">
    <property type="entry name" value="Ribo/fructo_kinase"/>
</dbReference>